<dbReference type="AlphaFoldDB" id="A0A366E2Z2"/>
<dbReference type="Proteomes" id="UP000252893">
    <property type="component" value="Unassembled WGS sequence"/>
</dbReference>
<accession>A0A366E2Z2</accession>
<reference evidence="3 4" key="1">
    <citation type="submission" date="2018-06" db="EMBL/GenBank/DDBJ databases">
        <title>Genomic Encyclopedia of Type Strains, Phase IV (KMG-IV): sequencing the most valuable type-strain genomes for metagenomic binning, comparative biology and taxonomic classification.</title>
        <authorList>
            <person name="Goeker M."/>
        </authorList>
    </citation>
    <scope>NUCLEOTIDE SEQUENCE [LARGE SCALE GENOMIC DNA]</scope>
    <source>
        <strain evidence="3 4">DSM 25619</strain>
    </source>
</reference>
<dbReference type="GO" id="GO:0005507">
    <property type="term" value="F:copper ion binding"/>
    <property type="evidence" value="ECO:0007669"/>
    <property type="project" value="TreeGrafter"/>
</dbReference>
<protein>
    <recommendedName>
        <fullName evidence="2">PF03932 family protein CutC</fullName>
    </recommendedName>
</protein>
<dbReference type="SUPFAM" id="SSF110395">
    <property type="entry name" value="CutC-like"/>
    <property type="match status" value="1"/>
</dbReference>
<dbReference type="EMBL" id="QNRH01000003">
    <property type="protein sequence ID" value="RBO95778.1"/>
    <property type="molecule type" value="Genomic_DNA"/>
</dbReference>
<comment type="similarity">
    <text evidence="1 2">Belongs to the CutC family.</text>
</comment>
<dbReference type="OrthoDB" id="9815677at2"/>
<dbReference type="InterPro" id="IPR005627">
    <property type="entry name" value="CutC-like"/>
</dbReference>
<keyword evidence="2" id="KW-0963">Cytoplasm</keyword>
<comment type="caution">
    <text evidence="3">The sequence shown here is derived from an EMBL/GenBank/DDBJ whole genome shotgun (WGS) entry which is preliminary data.</text>
</comment>
<name>A0A366E2Z2_9HYPH</name>
<proteinExistence type="inferred from homology"/>
<dbReference type="GO" id="GO:0005737">
    <property type="term" value="C:cytoplasm"/>
    <property type="evidence" value="ECO:0007669"/>
    <property type="project" value="UniProtKB-SubCell"/>
</dbReference>
<comment type="subcellular location">
    <subcellularLocation>
        <location evidence="2">Cytoplasm</location>
    </subcellularLocation>
</comment>
<gene>
    <name evidence="2" type="primary">cutC</name>
    <name evidence="3" type="ORF">DFR47_103342</name>
</gene>
<organism evidence="3 4">
    <name type="scientific">Pseudochrobactrum asaccharolyticum</name>
    <dbReference type="NCBI Taxonomy" id="354351"/>
    <lineage>
        <taxon>Bacteria</taxon>
        <taxon>Pseudomonadati</taxon>
        <taxon>Pseudomonadota</taxon>
        <taxon>Alphaproteobacteria</taxon>
        <taxon>Hyphomicrobiales</taxon>
        <taxon>Brucellaceae</taxon>
        <taxon>Pseudochrobactrum</taxon>
    </lineage>
</organism>
<dbReference type="InterPro" id="IPR036822">
    <property type="entry name" value="CutC-like_dom_sf"/>
</dbReference>
<dbReference type="Gene3D" id="3.20.20.380">
    <property type="entry name" value="Copper homeostasis (CutC) domain"/>
    <property type="match status" value="1"/>
</dbReference>
<dbReference type="PANTHER" id="PTHR12598">
    <property type="entry name" value="COPPER HOMEOSTASIS PROTEIN CUTC"/>
    <property type="match status" value="1"/>
</dbReference>
<dbReference type="RefSeq" id="WP_113944299.1">
    <property type="nucleotide sequence ID" value="NZ_JBHEEG010000004.1"/>
</dbReference>
<keyword evidence="4" id="KW-1185">Reference proteome</keyword>
<evidence type="ECO:0000313" key="3">
    <source>
        <dbReference type="EMBL" id="RBO95778.1"/>
    </source>
</evidence>
<evidence type="ECO:0000256" key="2">
    <source>
        <dbReference type="HAMAP-Rule" id="MF_00795"/>
    </source>
</evidence>
<evidence type="ECO:0000313" key="4">
    <source>
        <dbReference type="Proteomes" id="UP000252893"/>
    </source>
</evidence>
<dbReference type="HAMAP" id="MF_00795">
    <property type="entry name" value="CutC"/>
    <property type="match status" value="1"/>
</dbReference>
<dbReference type="PANTHER" id="PTHR12598:SF0">
    <property type="entry name" value="COPPER HOMEOSTASIS PROTEIN CUTC HOMOLOG"/>
    <property type="match status" value="1"/>
</dbReference>
<evidence type="ECO:0000256" key="1">
    <source>
        <dbReference type="ARBA" id="ARBA00007768"/>
    </source>
</evidence>
<sequence length="241" mass="25728">MKKMLEICVDDPEGLAVALEGGADRIELCSSLDSGGLTPTAGLIAQAALAPVPVYAMIRPRAGNFCFTALESEAMLQEIDAMRKTGLAGVVLGASTHDNQLDIALLQRLIARAKGMGLTLHRAFDLVPEPFEALEQAIEMGFERILTSGQQLKAIDGLDLLQQLVQRAAGRISIMPGSGVNVENARKILQVTGVHEIHSSGRISQPNPDVRSVELGFAPPVFSQTSASNIRQIKDIVETAH</sequence>
<comment type="caution">
    <text evidence="2">Once thought to be involved in copper homeostasis, experiments in E.coli have shown this is not the case.</text>
</comment>
<dbReference type="Pfam" id="PF03932">
    <property type="entry name" value="CutC"/>
    <property type="match status" value="1"/>
</dbReference>